<dbReference type="RefSeq" id="WP_005318301.1">
    <property type="nucleotide sequence ID" value="NZ_CM000950.1"/>
</dbReference>
<dbReference type="AlphaFoldDB" id="B5HBM7"/>
<reference evidence="3" key="1">
    <citation type="submission" date="2008-02" db="EMBL/GenBank/DDBJ databases">
        <authorList>
            <consortium name="The Broad Institute Genome Sequencing Platform"/>
            <person name="Fischbach M."/>
            <person name="Ward D."/>
            <person name="Young S."/>
            <person name="Jaffe D."/>
            <person name="Gnerre S."/>
            <person name="Berlin A."/>
            <person name="Heiman D."/>
            <person name="Hepburn T."/>
            <person name="Sykes S."/>
            <person name="Alvarado L."/>
            <person name="Kodira C.D."/>
            <person name="Straight P."/>
            <person name="Clardy J."/>
            <person name="Hung D."/>
            <person name="Kolter R."/>
            <person name="Mekalanos J."/>
            <person name="Walker S."/>
            <person name="Walsh C.T."/>
            <person name="Lander E."/>
            <person name="Galagan J."/>
            <person name="Nusbaum C."/>
            <person name="Birren B."/>
        </authorList>
    </citation>
    <scope>NUCLEOTIDE SEQUENCE [LARGE SCALE GENOMIC DNA]</scope>
    <source>
        <strain evidence="3">ATCC 25486 / DSM 40338 / CBS 914.69 / JCM 4507 / NBRC 13074 / NRRL 2958 / 5647</strain>
    </source>
</reference>
<sequence length="687" mass="73875">MRSRPSMRHVLVVAPQCASMERLTRLEEAAADLFAVLSDVSVGACRPGLPPGSSALVTGDGLTSAEITATVHTAAAYAAEHGAVLVLAFLGHGFVPGQAATLHFMGADSVEDVRHGSVNVSELLTRALDHPGIPGVLGIIDTCHAAGALPAAQDLTAGTRLGQSRLSLLMGSSLSQAAVDLAFSRGLTTLLRRGLLTAGRKLTLADLGHALRRELVGQNITAFDYAGAASEPLWIARNASARMALLGGLTGPLAHEELTESLGRVDPPVPVPTPGASLQSVLQCRKDVLGRAPSEERDRAVRALDGAIIAIHTVTFIRGWIGGKLTTEAMRHALHTMLAADRRVPGASVSITDVGIIDELAFNHPESETDGLRSIARFVALLGQACGMSLDDPALEDWGQRIEAPALVNDARRHAATRTDGQRMGLVVSLHASLAGEWPETLDAWLLMDGALLEHEQFTNGSADRRGAEDAVERAVLWADEHARTLKLPLKRLDIAIPSSLLLEWRPEEAGAALLLGVRFDVRLHWSNRLNPDAVLRSIEGTLAERWETISECGDGAPVDWLAHEELADPQTLRSQLRNGRYARGIGLTQHPGTDARLMETLLAYTPVLLWPHTAGGFPKERHGCLEASWWAMPGVLTRAYRNRWRGEEAGDLADLRAVWDDQDWLRFCRHFRSTPPPAPTADEGTA</sequence>
<evidence type="ECO:0000313" key="3">
    <source>
        <dbReference type="Proteomes" id="UP000002805"/>
    </source>
</evidence>
<feature type="domain" description="vWA-MoxR associated protein middle region 2" evidence="1">
    <location>
        <begin position="198"/>
        <end position="411"/>
    </location>
</feature>
<keyword evidence="3" id="KW-1185">Reference proteome</keyword>
<proteinExistence type="predicted"/>
<dbReference type="eggNOG" id="COG4249">
    <property type="taxonomic scope" value="Bacteria"/>
</dbReference>
<dbReference type="EMBL" id="CM000950">
    <property type="protein sequence ID" value="EDY64238.1"/>
    <property type="molecule type" value="Genomic_DNA"/>
</dbReference>
<name>B5HBM7_STRE2</name>
<reference evidence="3" key="2">
    <citation type="submission" date="2009-10" db="EMBL/GenBank/DDBJ databases">
        <title>The genome sequence of Streptomyces pristinaespiralis strain ATCC 25486.</title>
        <authorList>
            <consortium name="The Broad Institute Genome Sequencing Platform"/>
            <consortium name="Broad Institute Microbial Sequencing Center"/>
            <person name="Fischbach M."/>
            <person name="Godfrey P."/>
            <person name="Ward D."/>
            <person name="Young S."/>
            <person name="Zeng Q."/>
            <person name="Koehrsen M."/>
            <person name="Alvarado L."/>
            <person name="Berlin A.M."/>
            <person name="Bochicchio J."/>
            <person name="Borenstein D."/>
            <person name="Chapman S.B."/>
            <person name="Chen Z."/>
            <person name="Engels R."/>
            <person name="Freedman E."/>
            <person name="Gellesch M."/>
            <person name="Goldberg J."/>
            <person name="Griggs A."/>
            <person name="Gujja S."/>
            <person name="Heilman E.R."/>
            <person name="Heiman D.I."/>
            <person name="Hepburn T.A."/>
            <person name="Howarth C."/>
            <person name="Jen D."/>
            <person name="Larson L."/>
            <person name="Lewis B."/>
            <person name="Mehta T."/>
            <person name="Park D."/>
            <person name="Pearson M."/>
            <person name="Richards J."/>
            <person name="Roberts A."/>
            <person name="Saif S."/>
            <person name="Shea T.D."/>
            <person name="Shenoy N."/>
            <person name="Sisk P."/>
            <person name="Stolte C."/>
            <person name="Sykes S.N."/>
            <person name="Thomson T."/>
            <person name="Walk T."/>
            <person name="White J."/>
            <person name="Yandava C."/>
            <person name="Straight P."/>
            <person name="Clardy J."/>
            <person name="Hung D."/>
            <person name="Kolter R."/>
            <person name="Mekalanos J."/>
            <person name="Walker S."/>
            <person name="Walsh C.T."/>
            <person name="Wieland-Brown L.C."/>
            <person name="Haas B."/>
            <person name="Nusbaum C."/>
            <person name="Birren B."/>
        </authorList>
    </citation>
    <scope>NUCLEOTIDE SEQUENCE [LARGE SCALE GENOMIC DNA]</scope>
    <source>
        <strain evidence="3">ATCC 25486 / DSM 40338 / CBS 914.69 / JCM 4507 / NBRC 13074 / NRRL 2958 / 5647</strain>
    </source>
</reference>
<dbReference type="Proteomes" id="UP000002805">
    <property type="component" value="Chromosome"/>
</dbReference>
<accession>B5HBM7</accession>
<organism evidence="2 3">
    <name type="scientific">Streptomyces pristinaespiralis (strain ATCC 25486 / DSM 40338 / CBS 914.69 / JCM 4507 / KCC S-0507 / NBRC 13074 / NRRL 2958 / 5647)</name>
    <dbReference type="NCBI Taxonomy" id="457429"/>
    <lineage>
        <taxon>Bacteria</taxon>
        <taxon>Bacillati</taxon>
        <taxon>Actinomycetota</taxon>
        <taxon>Actinomycetes</taxon>
        <taxon>Kitasatosporales</taxon>
        <taxon>Streptomycetaceae</taxon>
        <taxon>Streptomyces</taxon>
    </lineage>
</organism>
<dbReference type="GeneID" id="97233751"/>
<evidence type="ECO:0000313" key="2">
    <source>
        <dbReference type="EMBL" id="EDY64238.1"/>
    </source>
</evidence>
<evidence type="ECO:0000259" key="1">
    <source>
        <dbReference type="Pfam" id="PF19965"/>
    </source>
</evidence>
<protein>
    <recommendedName>
        <fullName evidence="1">vWA-MoxR associated protein middle region 2 domain-containing protein</fullName>
    </recommendedName>
</protein>
<dbReference type="InterPro" id="IPR045446">
    <property type="entry name" value="VMAP-M2"/>
</dbReference>
<dbReference type="Pfam" id="PF19965">
    <property type="entry name" value="VMAP-M2"/>
    <property type="match status" value="1"/>
</dbReference>
<gene>
    <name evidence="2" type="ORF">SSDG_02313</name>
</gene>
<dbReference type="HOGENOM" id="CLU_402722_0_0_11"/>